<keyword evidence="4" id="KW-0143">Chaperone</keyword>
<gene>
    <name evidence="7" type="ORF">MNBD_ALPHA06-573</name>
</gene>
<organism evidence="7">
    <name type="scientific">hydrothermal vent metagenome</name>
    <dbReference type="NCBI Taxonomy" id="652676"/>
    <lineage>
        <taxon>unclassified sequences</taxon>
        <taxon>metagenomes</taxon>
        <taxon>ecological metagenomes</taxon>
    </lineage>
</organism>
<dbReference type="InterPro" id="IPR015391">
    <property type="entry name" value="SurA_N"/>
</dbReference>
<dbReference type="InterPro" id="IPR000297">
    <property type="entry name" value="PPIase_PpiC"/>
</dbReference>
<dbReference type="PROSITE" id="PS01096">
    <property type="entry name" value="PPIC_PPIASE_1"/>
    <property type="match status" value="1"/>
</dbReference>
<dbReference type="PANTHER" id="PTHR47637">
    <property type="entry name" value="CHAPERONE SURA"/>
    <property type="match status" value="1"/>
</dbReference>
<dbReference type="GO" id="GO:0003755">
    <property type="term" value="F:peptidyl-prolyl cis-trans isomerase activity"/>
    <property type="evidence" value="ECO:0007669"/>
    <property type="project" value="UniProtKB-KW"/>
</dbReference>
<dbReference type="EC" id="5.2.1.8" evidence="7"/>
<dbReference type="Gene3D" id="1.10.4030.10">
    <property type="entry name" value="Porin chaperone SurA, peptide-binding domain"/>
    <property type="match status" value="1"/>
</dbReference>
<dbReference type="AlphaFoldDB" id="A0A3B0RJX7"/>
<keyword evidence="5 7" id="KW-0413">Isomerase</keyword>
<reference evidence="7" key="1">
    <citation type="submission" date="2018-06" db="EMBL/GenBank/DDBJ databases">
        <authorList>
            <person name="Zhirakovskaya E."/>
        </authorList>
    </citation>
    <scope>NUCLEOTIDE SEQUENCE</scope>
</reference>
<keyword evidence="3" id="KW-0697">Rotamase</keyword>
<accession>A0A3B0RJX7</accession>
<dbReference type="PROSITE" id="PS50198">
    <property type="entry name" value="PPIC_PPIASE_2"/>
    <property type="match status" value="1"/>
</dbReference>
<dbReference type="InterPro" id="IPR027304">
    <property type="entry name" value="Trigger_fact/SurA_dom_sf"/>
</dbReference>
<protein>
    <submittedName>
        <fullName evidence="7">Survival protein SurA (Peptidyl-prolyl cis-trans isomerase SurA)</fullName>
        <ecNumber evidence="7">5.2.1.8</ecNumber>
    </submittedName>
</protein>
<dbReference type="EMBL" id="UOEE01000166">
    <property type="protein sequence ID" value="VAV93440.1"/>
    <property type="molecule type" value="Genomic_DNA"/>
</dbReference>
<evidence type="ECO:0000313" key="7">
    <source>
        <dbReference type="EMBL" id="VAV93440.1"/>
    </source>
</evidence>
<dbReference type="Gene3D" id="3.10.50.40">
    <property type="match status" value="1"/>
</dbReference>
<evidence type="ECO:0000256" key="5">
    <source>
        <dbReference type="ARBA" id="ARBA00023235"/>
    </source>
</evidence>
<dbReference type="InterPro" id="IPR023058">
    <property type="entry name" value="PPIase_PpiC_CS"/>
</dbReference>
<evidence type="ECO:0000256" key="2">
    <source>
        <dbReference type="ARBA" id="ARBA00022764"/>
    </source>
</evidence>
<dbReference type="Pfam" id="PF09312">
    <property type="entry name" value="SurA_N"/>
    <property type="match status" value="1"/>
</dbReference>
<keyword evidence="2" id="KW-0574">Periplasm</keyword>
<evidence type="ECO:0000256" key="4">
    <source>
        <dbReference type="ARBA" id="ARBA00023186"/>
    </source>
</evidence>
<dbReference type="SUPFAM" id="SSF54534">
    <property type="entry name" value="FKBP-like"/>
    <property type="match status" value="1"/>
</dbReference>
<dbReference type="InterPro" id="IPR046357">
    <property type="entry name" value="PPIase_dom_sf"/>
</dbReference>
<dbReference type="InterPro" id="IPR050280">
    <property type="entry name" value="OMP_Chaperone_SurA"/>
</dbReference>
<dbReference type="SUPFAM" id="SSF109998">
    <property type="entry name" value="Triger factor/SurA peptide-binding domain-like"/>
    <property type="match status" value="1"/>
</dbReference>
<evidence type="ECO:0000256" key="3">
    <source>
        <dbReference type="ARBA" id="ARBA00023110"/>
    </source>
</evidence>
<evidence type="ECO:0000259" key="6">
    <source>
        <dbReference type="PROSITE" id="PS50198"/>
    </source>
</evidence>
<sequence>MTMQRIYIFLIALTILAQATPSATQVSEGVAVVVNDKIVSTFDVRQRMRLMILSTQVQPTEESLKRFQAQAIRALIDEGLKIQETSKFDIEVSDEQVNQQIERLARQNEVTAASIKNDLIKSDISPRTLEDQIRADIAWQILMDGRYGSRVRVSNNQIKIEKQRFEANLAKPQYLISEIMLESPSIKQDPAIYAGAVSLIKQMQEGAPFGAVAQQFSAAPSGPQGGDVGWVRQGDMPTEVDSILANMKPGTISPPIKVAGGYYIVAMRDSKKGGAPEMVNFRQIIVPVASVGQLNTFLNTVSNCSDADGITDAISGSFVNPFDNVALADLSPAFGQILESLSNGQWSQPVETPNGAVAVMLCSKGYAEGSGVPSSDDIVRRITDQKLGMISRRYLRDLRRDSTIEIRQ</sequence>
<dbReference type="PANTHER" id="PTHR47637:SF1">
    <property type="entry name" value="CHAPERONE SURA"/>
    <property type="match status" value="1"/>
</dbReference>
<proteinExistence type="predicted"/>
<evidence type="ECO:0000256" key="1">
    <source>
        <dbReference type="ARBA" id="ARBA00022729"/>
    </source>
</evidence>
<feature type="domain" description="PpiC" evidence="6">
    <location>
        <begin position="171"/>
        <end position="269"/>
    </location>
</feature>
<name>A0A3B0RJX7_9ZZZZ</name>
<keyword evidence="1" id="KW-0732">Signal</keyword>
<dbReference type="Pfam" id="PF00639">
    <property type="entry name" value="Rotamase"/>
    <property type="match status" value="1"/>
</dbReference>